<dbReference type="AlphaFoldDB" id="A0A100XCB4"/>
<feature type="domain" description="Ketoreductase" evidence="3">
    <location>
        <begin position="11"/>
        <end position="195"/>
    </location>
</feature>
<sequence length="255" mass="26464">MTAGSTRLAGKVVLVTGAGGGLGTAIARRLADEGARLVLADLQESQCAALADELPAPAGAHHPLGFDVADETAWISAISTVSAQYGALHALVNNAAIGALGNVAEERLERWDRILDVGATGVWLGMKHAVPLIRRSGGGSVVNICSIFGTVGGFGDSAAYHAAKGAVRTLTKNAALHWAPDGVRVNSLHPGFIETPQLRELYKGTERYERMLAGTPLGRLGRPDEIAAVVAFLVSDDASFITGSEVYADGGWTAR</sequence>
<evidence type="ECO:0000259" key="3">
    <source>
        <dbReference type="SMART" id="SM00822"/>
    </source>
</evidence>
<comment type="similarity">
    <text evidence="1">Belongs to the short-chain dehydrogenases/reductases (SDR) family.</text>
</comment>
<dbReference type="InterPro" id="IPR057326">
    <property type="entry name" value="KR_dom"/>
</dbReference>
<dbReference type="NCBIfam" id="NF005559">
    <property type="entry name" value="PRK07231.1"/>
    <property type="match status" value="1"/>
</dbReference>
<gene>
    <name evidence="4" type="ORF">RMCT_0879</name>
</gene>
<dbReference type="PANTHER" id="PTHR24321">
    <property type="entry name" value="DEHYDROGENASES, SHORT CHAIN"/>
    <property type="match status" value="1"/>
</dbReference>
<evidence type="ECO:0000256" key="2">
    <source>
        <dbReference type="ARBA" id="ARBA00023002"/>
    </source>
</evidence>
<dbReference type="GO" id="GO:0016491">
    <property type="term" value="F:oxidoreductase activity"/>
    <property type="evidence" value="ECO:0007669"/>
    <property type="project" value="UniProtKB-KW"/>
</dbReference>
<dbReference type="PANTHER" id="PTHR24321:SF15">
    <property type="entry name" value="OXIDOREDUCTASE UCPA"/>
    <property type="match status" value="1"/>
</dbReference>
<dbReference type="PRINTS" id="PR00080">
    <property type="entry name" value="SDRFAMILY"/>
</dbReference>
<evidence type="ECO:0000256" key="1">
    <source>
        <dbReference type="ARBA" id="ARBA00006484"/>
    </source>
</evidence>
<protein>
    <submittedName>
        <fullName evidence="4">Short-chain alcohol dehydrogenase-like protein</fullName>
    </submittedName>
</protein>
<organism evidence="4 5">
    <name type="scientific">Mycolicibacterium thermoresistibile</name>
    <name type="common">Mycobacterium thermoresistibile</name>
    <dbReference type="NCBI Taxonomy" id="1797"/>
    <lineage>
        <taxon>Bacteria</taxon>
        <taxon>Bacillati</taxon>
        <taxon>Actinomycetota</taxon>
        <taxon>Actinomycetes</taxon>
        <taxon>Mycobacteriales</taxon>
        <taxon>Mycobacteriaceae</taxon>
        <taxon>Mycolicibacterium</taxon>
    </lineage>
</organism>
<dbReference type="InterPro" id="IPR036291">
    <property type="entry name" value="NAD(P)-bd_dom_sf"/>
</dbReference>
<name>A0A100XCB4_MYCTH</name>
<dbReference type="SUPFAM" id="SSF51735">
    <property type="entry name" value="NAD(P)-binding Rossmann-fold domains"/>
    <property type="match status" value="1"/>
</dbReference>
<comment type="caution">
    <text evidence="4">The sequence shown here is derived from an EMBL/GenBank/DDBJ whole genome shotgun (WGS) entry which is preliminary data.</text>
</comment>
<reference evidence="5" key="2">
    <citation type="submission" date="2016-02" db="EMBL/GenBank/DDBJ databases">
        <title>Draft genome sequence of five rapidly growing Mycobacterium species.</title>
        <authorList>
            <person name="Katahira K."/>
            <person name="Gotou Y."/>
            <person name="Iida K."/>
            <person name="Ogura Y."/>
            <person name="Hayashi T."/>
        </authorList>
    </citation>
    <scope>NUCLEOTIDE SEQUENCE [LARGE SCALE GENOMIC DNA]</scope>
    <source>
        <strain evidence="5">JCM6362</strain>
    </source>
</reference>
<accession>A0A100XCB4</accession>
<dbReference type="InterPro" id="IPR002347">
    <property type="entry name" value="SDR_fam"/>
</dbReference>
<proteinExistence type="inferred from homology"/>
<dbReference type="STRING" id="1797.RMCT_0879"/>
<dbReference type="PRINTS" id="PR00081">
    <property type="entry name" value="GDHRDH"/>
</dbReference>
<dbReference type="EMBL" id="BCTB01000004">
    <property type="protein sequence ID" value="GAT13908.1"/>
    <property type="molecule type" value="Genomic_DNA"/>
</dbReference>
<dbReference type="RefSeq" id="WP_003926968.1">
    <property type="nucleotide sequence ID" value="NZ_BCTB01000004.1"/>
</dbReference>
<dbReference type="FunFam" id="3.40.50.720:FF:000084">
    <property type="entry name" value="Short-chain dehydrogenase reductase"/>
    <property type="match status" value="1"/>
</dbReference>
<dbReference type="Gene3D" id="3.40.50.720">
    <property type="entry name" value="NAD(P)-binding Rossmann-like Domain"/>
    <property type="match status" value="1"/>
</dbReference>
<evidence type="ECO:0000313" key="4">
    <source>
        <dbReference type="EMBL" id="GAT13908.1"/>
    </source>
</evidence>
<dbReference type="Proteomes" id="UP000069654">
    <property type="component" value="Unassembled WGS sequence"/>
</dbReference>
<keyword evidence="2" id="KW-0560">Oxidoreductase</keyword>
<reference evidence="4 5" key="1">
    <citation type="journal article" date="2016" name="Genome Announc.">
        <title>Draft Genome Sequences of Five Rapidly Growing Mycobacterium Species, M. thermoresistibile, M. fortuitum subsp. acetamidolyticum, M. canariasense, M. brisbanense, and M. novocastrense.</title>
        <authorList>
            <person name="Katahira K."/>
            <person name="Ogura Y."/>
            <person name="Gotoh Y."/>
            <person name="Hayashi T."/>
        </authorList>
    </citation>
    <scope>NUCLEOTIDE SEQUENCE [LARGE SCALE GENOMIC DNA]</scope>
    <source>
        <strain evidence="4 5">JCM6362</strain>
    </source>
</reference>
<dbReference type="SMART" id="SM00822">
    <property type="entry name" value="PKS_KR"/>
    <property type="match status" value="1"/>
</dbReference>
<dbReference type="OMA" id="VYLCCHH"/>
<evidence type="ECO:0000313" key="5">
    <source>
        <dbReference type="Proteomes" id="UP000069654"/>
    </source>
</evidence>
<dbReference type="OrthoDB" id="3542748at2"/>
<dbReference type="Pfam" id="PF13561">
    <property type="entry name" value="adh_short_C2"/>
    <property type="match status" value="1"/>
</dbReference>